<feature type="transmembrane region" description="Helical" evidence="7">
    <location>
        <begin position="100"/>
        <end position="121"/>
    </location>
</feature>
<evidence type="ECO:0000259" key="8">
    <source>
        <dbReference type="Pfam" id="PF01478"/>
    </source>
</evidence>
<dbReference type="Gene3D" id="1.20.120.1220">
    <property type="match status" value="1"/>
</dbReference>
<comment type="similarity">
    <text evidence="2">Belongs to the peptidase A24 family.</text>
</comment>
<feature type="domain" description="Prepilin peptidase A24 N-terminal" evidence="9">
    <location>
        <begin position="13"/>
        <end position="92"/>
    </location>
</feature>
<feature type="transmembrane region" description="Helical" evidence="7">
    <location>
        <begin position="154"/>
        <end position="175"/>
    </location>
</feature>
<gene>
    <name evidence="10" type="ORF">A3F47_00965</name>
</gene>
<keyword evidence="5 7" id="KW-1133">Transmembrane helix</keyword>
<protein>
    <recommendedName>
        <fullName evidence="12">Prepilin peptidase</fullName>
    </recommendedName>
</protein>
<dbReference type="Proteomes" id="UP000179214">
    <property type="component" value="Unassembled WGS sequence"/>
</dbReference>
<keyword evidence="6 7" id="KW-0472">Membrane</keyword>
<feature type="transmembrane region" description="Helical" evidence="7">
    <location>
        <begin position="133"/>
        <end position="148"/>
    </location>
</feature>
<evidence type="ECO:0008006" key="12">
    <source>
        <dbReference type="Google" id="ProtNLM"/>
    </source>
</evidence>
<evidence type="ECO:0000313" key="10">
    <source>
        <dbReference type="EMBL" id="OGZ69544.1"/>
    </source>
</evidence>
<feature type="transmembrane region" description="Helical" evidence="7">
    <location>
        <begin position="232"/>
        <end position="255"/>
    </location>
</feature>
<evidence type="ECO:0000256" key="3">
    <source>
        <dbReference type="ARBA" id="ARBA00022475"/>
    </source>
</evidence>
<dbReference type="InterPro" id="IPR050882">
    <property type="entry name" value="Prepilin_peptidase/N-MTase"/>
</dbReference>
<dbReference type="PANTHER" id="PTHR30487:SF0">
    <property type="entry name" value="PREPILIN LEADER PEPTIDASE_N-METHYLTRANSFERASE-RELATED"/>
    <property type="match status" value="1"/>
</dbReference>
<dbReference type="InterPro" id="IPR000045">
    <property type="entry name" value="Prepilin_IV_endopep_pep"/>
</dbReference>
<dbReference type="GO" id="GO:0004190">
    <property type="term" value="F:aspartic-type endopeptidase activity"/>
    <property type="evidence" value="ECO:0007669"/>
    <property type="project" value="InterPro"/>
</dbReference>
<evidence type="ECO:0000256" key="4">
    <source>
        <dbReference type="ARBA" id="ARBA00022692"/>
    </source>
</evidence>
<evidence type="ECO:0000256" key="7">
    <source>
        <dbReference type="SAM" id="Phobius"/>
    </source>
</evidence>
<sequence>MTIILLYATFIFLFGLIIGSFLNVVIYRLEKEENLNGRSYCPHCKHTLGWLDLVPVFSFLFLGGQCRYCKAKISWQYPLVEIATGIVFLLIFSYQPAITFQQIITLCFMFYVSCSMIVIFVYDLKYYLIPDKVLFPAIATAFLYRIIFNFNDFILSYLLAVLIAAGFFLAIYLISKGAWMGFGDVKLAILMGLVLGFPNILAALFLAFFFGAIIGIGAIFLQKKGLKSEIPFGPFLIVGTFMAMFFGGQIINWYLQFLIAY</sequence>
<proteinExistence type="inferred from homology"/>
<comment type="subcellular location">
    <subcellularLocation>
        <location evidence="1">Cell membrane</location>
        <topology evidence="1">Multi-pass membrane protein</topology>
    </subcellularLocation>
</comment>
<evidence type="ECO:0000256" key="6">
    <source>
        <dbReference type="ARBA" id="ARBA00023136"/>
    </source>
</evidence>
<dbReference type="EMBL" id="MHOV01000033">
    <property type="protein sequence ID" value="OGZ69544.1"/>
    <property type="molecule type" value="Genomic_DNA"/>
</dbReference>
<organism evidence="10 11">
    <name type="scientific">Candidatus Staskawiczbacteria bacterium RIFCSPHIGHO2_12_FULL_38_11</name>
    <dbReference type="NCBI Taxonomy" id="1802209"/>
    <lineage>
        <taxon>Bacteria</taxon>
        <taxon>Candidatus Staskawicziibacteriota</taxon>
    </lineage>
</organism>
<evidence type="ECO:0000256" key="2">
    <source>
        <dbReference type="ARBA" id="ARBA00005801"/>
    </source>
</evidence>
<dbReference type="InterPro" id="IPR010627">
    <property type="entry name" value="Prepilin_pept_A24_N"/>
</dbReference>
<evidence type="ECO:0000259" key="9">
    <source>
        <dbReference type="Pfam" id="PF06750"/>
    </source>
</evidence>
<comment type="caution">
    <text evidence="10">The sequence shown here is derived from an EMBL/GenBank/DDBJ whole genome shotgun (WGS) entry which is preliminary data.</text>
</comment>
<evidence type="ECO:0000256" key="1">
    <source>
        <dbReference type="ARBA" id="ARBA00004651"/>
    </source>
</evidence>
<keyword evidence="4 7" id="KW-0812">Transmembrane</keyword>
<dbReference type="Pfam" id="PF06750">
    <property type="entry name" value="A24_N_bact"/>
    <property type="match status" value="1"/>
</dbReference>
<dbReference type="GO" id="GO:0006465">
    <property type="term" value="P:signal peptide processing"/>
    <property type="evidence" value="ECO:0007669"/>
    <property type="project" value="TreeGrafter"/>
</dbReference>
<evidence type="ECO:0000313" key="11">
    <source>
        <dbReference type="Proteomes" id="UP000179214"/>
    </source>
</evidence>
<feature type="transmembrane region" description="Helical" evidence="7">
    <location>
        <begin position="47"/>
        <end position="63"/>
    </location>
</feature>
<keyword evidence="3" id="KW-1003">Cell membrane</keyword>
<dbReference type="Pfam" id="PF01478">
    <property type="entry name" value="Peptidase_A24"/>
    <property type="match status" value="1"/>
</dbReference>
<evidence type="ECO:0000256" key="5">
    <source>
        <dbReference type="ARBA" id="ARBA00022989"/>
    </source>
</evidence>
<dbReference type="AlphaFoldDB" id="A0A1G2I3Z7"/>
<feature type="transmembrane region" description="Helical" evidence="7">
    <location>
        <begin position="187"/>
        <end position="220"/>
    </location>
</feature>
<dbReference type="GO" id="GO:0005886">
    <property type="term" value="C:plasma membrane"/>
    <property type="evidence" value="ECO:0007669"/>
    <property type="project" value="UniProtKB-SubCell"/>
</dbReference>
<reference evidence="10 11" key="1">
    <citation type="journal article" date="2016" name="Nat. Commun.">
        <title>Thousands of microbial genomes shed light on interconnected biogeochemical processes in an aquifer system.</title>
        <authorList>
            <person name="Anantharaman K."/>
            <person name="Brown C.T."/>
            <person name="Hug L.A."/>
            <person name="Sharon I."/>
            <person name="Castelle C.J."/>
            <person name="Probst A.J."/>
            <person name="Thomas B.C."/>
            <person name="Singh A."/>
            <person name="Wilkins M.J."/>
            <person name="Karaoz U."/>
            <person name="Brodie E.L."/>
            <person name="Williams K.H."/>
            <person name="Hubbard S.S."/>
            <person name="Banfield J.F."/>
        </authorList>
    </citation>
    <scope>NUCLEOTIDE SEQUENCE [LARGE SCALE GENOMIC DNA]</scope>
</reference>
<feature type="domain" description="Prepilin type IV endopeptidase peptidase" evidence="8">
    <location>
        <begin position="112"/>
        <end position="216"/>
    </location>
</feature>
<feature type="transmembrane region" description="Helical" evidence="7">
    <location>
        <begin position="75"/>
        <end position="94"/>
    </location>
</feature>
<name>A0A1G2I3Z7_9BACT</name>
<feature type="transmembrane region" description="Helical" evidence="7">
    <location>
        <begin position="5"/>
        <end position="27"/>
    </location>
</feature>
<dbReference type="PANTHER" id="PTHR30487">
    <property type="entry name" value="TYPE 4 PREPILIN-LIKE PROTEINS LEADER PEPTIDE-PROCESSING ENZYME"/>
    <property type="match status" value="1"/>
</dbReference>
<accession>A0A1G2I3Z7</accession>